<dbReference type="SUPFAM" id="SSF89796">
    <property type="entry name" value="CoA-transferase family III (CaiB/BaiF)"/>
    <property type="match status" value="1"/>
</dbReference>
<sequence>MKVLDLTRLLPGGYATMILADLGADVLKIEDMGAGDYLREMGPRVGKESLWFHAINRNKKSVRLNLKSPGGRDVFLRLVREHDALIEGFRPGVMERLGLDYETLSAVNPRLVYCSLTAYGQDGPYRLRPAHDINCLAIAGALGLTGHRDGPPVLPGVQVADLSSGMAAAVGILATYVRSLQTGRGAYVDVAMTDTVVSWMIWYLTRYLAGAGESRRGAEELNGGRVCYNVYATKDGRYISMGNLENKFWEAFCRAAGRPDLVPLQFGTDDQARRAVQGFFAGKTRDEIVELFSQVDTCIEPVLEAGEVPEHPQIKARNLFIELSTAGGQITTVATPLKITGTERGIDQPAPDAGEHTRETLRRLGYTDEEIDGLVEAGVAG</sequence>
<dbReference type="AlphaFoldDB" id="A0A6N7IRK9"/>
<dbReference type="InterPro" id="IPR003673">
    <property type="entry name" value="CoA-Trfase_fam_III"/>
</dbReference>
<evidence type="ECO:0000313" key="1">
    <source>
        <dbReference type="EMBL" id="MQL51768.1"/>
    </source>
</evidence>
<proteinExistence type="predicted"/>
<dbReference type="InterPro" id="IPR050509">
    <property type="entry name" value="CoA-transferase_III"/>
</dbReference>
<dbReference type="Gene3D" id="3.30.1540.10">
    <property type="entry name" value="formyl-coa transferase, domain 3"/>
    <property type="match status" value="1"/>
</dbReference>
<dbReference type="PANTHER" id="PTHR48228">
    <property type="entry name" value="SUCCINYL-COA--D-CITRAMALATE COA-TRANSFERASE"/>
    <property type="match status" value="1"/>
</dbReference>
<dbReference type="Proteomes" id="UP000441717">
    <property type="component" value="Unassembled WGS sequence"/>
</dbReference>
<dbReference type="Gene3D" id="3.40.50.10540">
    <property type="entry name" value="Crotonobetainyl-coa:carnitine coa-transferase, domain 1"/>
    <property type="match status" value="1"/>
</dbReference>
<keyword evidence="1" id="KW-0808">Transferase</keyword>
<organism evidence="1 2">
    <name type="scientific">Desulfofundulus thermobenzoicus</name>
    <dbReference type="NCBI Taxonomy" id="29376"/>
    <lineage>
        <taxon>Bacteria</taxon>
        <taxon>Bacillati</taxon>
        <taxon>Bacillota</taxon>
        <taxon>Clostridia</taxon>
        <taxon>Eubacteriales</taxon>
        <taxon>Peptococcaceae</taxon>
        <taxon>Desulfofundulus</taxon>
    </lineage>
</organism>
<protein>
    <submittedName>
        <fullName evidence="1">CoA transferase</fullName>
    </submittedName>
</protein>
<dbReference type="InterPro" id="IPR044855">
    <property type="entry name" value="CoA-Trfase_III_dom3_sf"/>
</dbReference>
<keyword evidence="2" id="KW-1185">Reference proteome</keyword>
<name>A0A6N7IRK9_9FIRM</name>
<accession>A0A6N7IRK9</accession>
<dbReference type="PANTHER" id="PTHR48228:SF5">
    <property type="entry name" value="ALPHA-METHYLACYL-COA RACEMASE"/>
    <property type="match status" value="1"/>
</dbReference>
<evidence type="ECO:0000313" key="2">
    <source>
        <dbReference type="Proteomes" id="UP000441717"/>
    </source>
</evidence>
<reference evidence="1 2" key="1">
    <citation type="submission" date="2019-10" db="EMBL/GenBank/DDBJ databases">
        <title>Comparative genomics of sulfur disproportionating microorganisms.</title>
        <authorList>
            <person name="Ward L.M."/>
            <person name="Bertran E."/>
            <person name="Johnston D."/>
        </authorList>
    </citation>
    <scope>NUCLEOTIDE SEQUENCE [LARGE SCALE GENOMIC DNA]</scope>
    <source>
        <strain evidence="1 2">DSM 14055</strain>
    </source>
</reference>
<dbReference type="Pfam" id="PF02515">
    <property type="entry name" value="CoA_transf_3"/>
    <property type="match status" value="1"/>
</dbReference>
<dbReference type="EMBL" id="WHYR01000011">
    <property type="protein sequence ID" value="MQL51768.1"/>
    <property type="molecule type" value="Genomic_DNA"/>
</dbReference>
<dbReference type="OrthoDB" id="9797653at2"/>
<gene>
    <name evidence="1" type="ORF">GFC01_05725</name>
</gene>
<dbReference type="InterPro" id="IPR023606">
    <property type="entry name" value="CoA-Trfase_III_dom_1_sf"/>
</dbReference>
<dbReference type="GO" id="GO:0016740">
    <property type="term" value="F:transferase activity"/>
    <property type="evidence" value="ECO:0007669"/>
    <property type="project" value="UniProtKB-KW"/>
</dbReference>
<comment type="caution">
    <text evidence="1">The sequence shown here is derived from an EMBL/GenBank/DDBJ whole genome shotgun (WGS) entry which is preliminary data.</text>
</comment>